<reference evidence="3" key="1">
    <citation type="journal article" date="2019" name="Int. J. Syst. Evol. Microbiol.">
        <title>The Global Catalogue of Microorganisms (GCM) 10K type strain sequencing project: providing services to taxonomists for standard genome sequencing and annotation.</title>
        <authorList>
            <consortium name="The Broad Institute Genomics Platform"/>
            <consortium name="The Broad Institute Genome Sequencing Center for Infectious Disease"/>
            <person name="Wu L."/>
            <person name="Ma J."/>
        </authorList>
    </citation>
    <scope>NUCLEOTIDE SEQUENCE [LARGE SCALE GENOMIC DNA]</scope>
    <source>
        <strain evidence="3">NBRC 108728</strain>
    </source>
</reference>
<dbReference type="PANTHER" id="PTHR43190">
    <property type="entry name" value="N-ACETYL-D-GLUCOSAMINE KINASE"/>
    <property type="match status" value="1"/>
</dbReference>
<gene>
    <name evidence="2" type="ORF">GCM10025867_18500</name>
</gene>
<dbReference type="Pfam" id="PF01869">
    <property type="entry name" value="BcrAD_BadFG"/>
    <property type="match status" value="1"/>
</dbReference>
<evidence type="ECO:0000313" key="2">
    <source>
        <dbReference type="EMBL" id="BDZ49609.1"/>
    </source>
</evidence>
<dbReference type="SUPFAM" id="SSF53067">
    <property type="entry name" value="Actin-like ATPase domain"/>
    <property type="match status" value="1"/>
</dbReference>
<dbReference type="InterPro" id="IPR043129">
    <property type="entry name" value="ATPase_NBD"/>
</dbReference>
<evidence type="ECO:0000313" key="3">
    <source>
        <dbReference type="Proteomes" id="UP001321486"/>
    </source>
</evidence>
<dbReference type="EMBL" id="AP027732">
    <property type="protein sequence ID" value="BDZ49609.1"/>
    <property type="molecule type" value="Genomic_DNA"/>
</dbReference>
<dbReference type="Proteomes" id="UP001321486">
    <property type="component" value="Chromosome"/>
</dbReference>
<dbReference type="InterPro" id="IPR002731">
    <property type="entry name" value="ATPase_BadF"/>
</dbReference>
<dbReference type="PANTHER" id="PTHR43190:SF3">
    <property type="entry name" value="N-ACETYL-D-GLUCOSAMINE KINASE"/>
    <property type="match status" value="1"/>
</dbReference>
<feature type="domain" description="ATPase BadF/BadG/BcrA/BcrD type" evidence="1">
    <location>
        <begin position="13"/>
        <end position="239"/>
    </location>
</feature>
<evidence type="ECO:0000259" key="1">
    <source>
        <dbReference type="Pfam" id="PF01869"/>
    </source>
</evidence>
<accession>A0ABM8GMG1</accession>
<protein>
    <submittedName>
        <fullName evidence="2">ATPase</fullName>
    </submittedName>
</protein>
<organism evidence="2 3">
    <name type="scientific">Frondihabitans sucicola</name>
    <dbReference type="NCBI Taxonomy" id="1268041"/>
    <lineage>
        <taxon>Bacteria</taxon>
        <taxon>Bacillati</taxon>
        <taxon>Actinomycetota</taxon>
        <taxon>Actinomycetes</taxon>
        <taxon>Micrococcales</taxon>
        <taxon>Microbacteriaceae</taxon>
        <taxon>Frondihabitans</taxon>
    </lineage>
</organism>
<dbReference type="Gene3D" id="3.30.420.40">
    <property type="match status" value="2"/>
</dbReference>
<proteinExistence type="predicted"/>
<sequence>MLATLAKQPDDLRADVQIISVGAAGALTAPDAAAEIARHLGDATRVDLAVTSDVVTAHAGALDGEPGTVLVAGTGAVACGIDRRGRLRRTDGVGIWLGDDGSGRWIGQRGLSAALRAADGRGGTTSLVQAAIAELGPLADLPTRIGSSPTPERVLASFAPAVLDAAEAGDAIALAIRDAAAAALAVTARAAAPDGDSPVAVLGGLTGHAGFAAALATALAERNLRSTTPRGDALDGAVLIGSRPRLPHEKQVTRVRSAFPR</sequence>
<keyword evidence="3" id="KW-1185">Reference proteome</keyword>
<name>A0ABM8GMG1_9MICO</name>
<dbReference type="InterPro" id="IPR052519">
    <property type="entry name" value="Euk-type_GlcNAc_Kinase"/>
</dbReference>